<name>C9SAV2_VERA1</name>
<dbReference type="OrthoDB" id="4805450at2759"/>
<dbReference type="AlphaFoldDB" id="C9SAV2"/>
<dbReference type="EMBL" id="DS985215">
    <property type="protein sequence ID" value="EEY15526.1"/>
    <property type="molecule type" value="Genomic_DNA"/>
</dbReference>
<dbReference type="GeneID" id="9533530"/>
<protein>
    <submittedName>
        <fullName evidence="2">Predicted protein</fullName>
    </submittedName>
</protein>
<evidence type="ECO:0000313" key="3">
    <source>
        <dbReference type="Proteomes" id="UP000008698"/>
    </source>
</evidence>
<sequence>MTSPPVHNDFFNTVMNKAHSMKVPAQNTHDSSLDSQATHIPDDSSIPAIDIGCPLVPIRDEPIFSRGRIVPTSIDSLVNHRRPNASVLLDPSLTYVEEMGPPPRNLLADKYRTARSVALETLRSHGQLYDKTPSTSDLADRSFNQPAFQEATAEFAEYAVKCMPGYLQNPSSLRTKRERDGDEALDIARPRSPKRVCSERPHVEVARPALASRANAMLSEESLKDHPALRLLGDGWHDIHSQIAETTTETPRDEQRQDTMYHSASRILSRIAMEHLGYNGRTVTNALSHYILQMSLIGTATCGNNVRPACDRYSSGDAGHGFLPANLYRWGQRVEARRDGGQGRERIGSNSSTLFPQPLKTETGKGRKTREGVRASGSVALPADTGSLHS</sequence>
<feature type="compositionally biased region" description="Basic and acidic residues" evidence="1">
    <location>
        <begin position="337"/>
        <end position="347"/>
    </location>
</feature>
<accession>C9SAV2</accession>
<proteinExistence type="predicted"/>
<reference evidence="3" key="1">
    <citation type="journal article" date="2011" name="PLoS Pathog.">
        <title>Comparative genomics yields insights into niche adaptation of plant vascular wilt pathogens.</title>
        <authorList>
            <person name="Klosterman S.J."/>
            <person name="Subbarao K.V."/>
            <person name="Kang S."/>
            <person name="Veronese P."/>
            <person name="Gold S.E."/>
            <person name="Thomma B.P.H.J."/>
            <person name="Chen Z."/>
            <person name="Henrissat B."/>
            <person name="Lee Y.-H."/>
            <person name="Park J."/>
            <person name="Garcia-Pedrajas M.D."/>
            <person name="Barbara D.J."/>
            <person name="Anchieta A."/>
            <person name="de Jonge R."/>
            <person name="Santhanam P."/>
            <person name="Maruthachalam K."/>
            <person name="Atallah Z."/>
            <person name="Amyotte S.G."/>
            <person name="Paz Z."/>
            <person name="Inderbitzin P."/>
            <person name="Hayes R.J."/>
            <person name="Heiman D.I."/>
            <person name="Young S."/>
            <person name="Zeng Q."/>
            <person name="Engels R."/>
            <person name="Galagan J."/>
            <person name="Cuomo C.A."/>
            <person name="Dobinson K.F."/>
            <person name="Ma L.-J."/>
        </authorList>
    </citation>
    <scope>NUCLEOTIDE SEQUENCE [LARGE SCALE GENOMIC DNA]</scope>
    <source>
        <strain evidence="3">VaMs.102 / ATCC MYA-4576 / FGSC 10136</strain>
    </source>
</reference>
<evidence type="ECO:0000313" key="2">
    <source>
        <dbReference type="EMBL" id="EEY15526.1"/>
    </source>
</evidence>
<feature type="region of interest" description="Disordered" evidence="1">
    <location>
        <begin position="337"/>
        <end position="390"/>
    </location>
</feature>
<gene>
    <name evidence="2" type="ORF">VDBG_01635</name>
</gene>
<feature type="compositionally biased region" description="Polar residues" evidence="1">
    <location>
        <begin position="25"/>
        <end position="38"/>
    </location>
</feature>
<dbReference type="Proteomes" id="UP000008698">
    <property type="component" value="Unassembled WGS sequence"/>
</dbReference>
<dbReference type="KEGG" id="val:VDBG_01635"/>
<feature type="compositionally biased region" description="Basic and acidic residues" evidence="1">
    <location>
        <begin position="362"/>
        <end position="373"/>
    </location>
</feature>
<organism evidence="3">
    <name type="scientific">Verticillium alfalfae (strain VaMs.102 / ATCC MYA-4576 / FGSC 10136)</name>
    <name type="common">Verticillium wilt of alfalfa</name>
    <name type="synonym">Verticillium albo-atrum</name>
    <dbReference type="NCBI Taxonomy" id="526221"/>
    <lineage>
        <taxon>Eukaryota</taxon>
        <taxon>Fungi</taxon>
        <taxon>Dikarya</taxon>
        <taxon>Ascomycota</taxon>
        <taxon>Pezizomycotina</taxon>
        <taxon>Sordariomycetes</taxon>
        <taxon>Hypocreomycetidae</taxon>
        <taxon>Glomerellales</taxon>
        <taxon>Plectosphaerellaceae</taxon>
        <taxon>Verticillium</taxon>
    </lineage>
</organism>
<dbReference type="RefSeq" id="XP_003007447.1">
    <property type="nucleotide sequence ID" value="XM_003007401.1"/>
</dbReference>
<dbReference type="HOGENOM" id="CLU_059619_0_0_1"/>
<feature type="region of interest" description="Disordered" evidence="1">
    <location>
        <begin position="23"/>
        <end position="44"/>
    </location>
</feature>
<evidence type="ECO:0000256" key="1">
    <source>
        <dbReference type="SAM" id="MobiDB-lite"/>
    </source>
</evidence>
<keyword evidence="3" id="KW-1185">Reference proteome</keyword>